<keyword evidence="9 14" id="KW-0809">Transit peptide</keyword>
<evidence type="ECO:0000256" key="5">
    <source>
        <dbReference type="ARBA" id="ARBA00022568"/>
    </source>
</evidence>
<keyword evidence="8 14" id="KW-0106">Calcium</keyword>
<dbReference type="Pfam" id="PF10161">
    <property type="entry name" value="DDDD"/>
    <property type="match status" value="1"/>
</dbReference>
<dbReference type="PANTHER" id="PTHR33904:SF1">
    <property type="entry name" value="ESSENTIAL MCU REGULATOR, MITOCHONDRIAL"/>
    <property type="match status" value="1"/>
</dbReference>
<keyword evidence="12 14" id="KW-0496">Mitochondrion</keyword>
<dbReference type="STRING" id="6573.A0A210PS98"/>
<keyword evidence="13" id="KW-0472">Membrane</keyword>
<comment type="subunit">
    <text evidence="14">Component of the uniplex complex. Interacts (via the transmembrane region) with MCU (via the first transmembrane region); the interaction is direct.</text>
</comment>
<evidence type="ECO:0000256" key="6">
    <source>
        <dbReference type="ARBA" id="ARBA00022692"/>
    </source>
</evidence>
<sequence length="92" mass="9962">MASKFARLILSTVRSPLLTPKGATPIKTISKRNVVCSESGSVLPEPHVDRLGVLKVLVVVMPFLYMGATIGKEGAAFMEENDIFVPDDDDDD</sequence>
<accession>A0A210PS98</accession>
<keyword evidence="11 14" id="KW-0406">Ion transport</keyword>
<comment type="caution">
    <text evidence="15">The sequence shown here is derived from an EMBL/GenBank/DDBJ whole genome shotgun (WGS) entry which is preliminary data.</text>
</comment>
<evidence type="ECO:0000256" key="4">
    <source>
        <dbReference type="ARBA" id="ARBA00022448"/>
    </source>
</evidence>
<evidence type="ECO:0000256" key="7">
    <source>
        <dbReference type="ARBA" id="ARBA00022792"/>
    </source>
</evidence>
<dbReference type="Proteomes" id="UP000242188">
    <property type="component" value="Unassembled WGS sequence"/>
</dbReference>
<organism evidence="15 16">
    <name type="scientific">Mizuhopecten yessoensis</name>
    <name type="common">Japanese scallop</name>
    <name type="synonym">Patinopecten yessoensis</name>
    <dbReference type="NCBI Taxonomy" id="6573"/>
    <lineage>
        <taxon>Eukaryota</taxon>
        <taxon>Metazoa</taxon>
        <taxon>Spiralia</taxon>
        <taxon>Lophotrochozoa</taxon>
        <taxon>Mollusca</taxon>
        <taxon>Bivalvia</taxon>
        <taxon>Autobranchia</taxon>
        <taxon>Pteriomorphia</taxon>
        <taxon>Pectinida</taxon>
        <taxon>Pectinoidea</taxon>
        <taxon>Pectinidae</taxon>
        <taxon>Mizuhopecten</taxon>
    </lineage>
</organism>
<keyword evidence="10" id="KW-1133">Transmembrane helix</keyword>
<evidence type="ECO:0000256" key="14">
    <source>
        <dbReference type="RuleBase" id="RU369077"/>
    </source>
</evidence>
<keyword evidence="4 14" id="KW-0813">Transport</keyword>
<evidence type="ECO:0000256" key="1">
    <source>
        <dbReference type="ARBA" id="ARBA00004434"/>
    </source>
</evidence>
<keyword evidence="16" id="KW-1185">Reference proteome</keyword>
<evidence type="ECO:0000256" key="11">
    <source>
        <dbReference type="ARBA" id="ARBA00023065"/>
    </source>
</evidence>
<keyword evidence="7 14" id="KW-0999">Mitochondrion inner membrane</keyword>
<keyword evidence="6" id="KW-0812">Transmembrane</keyword>
<evidence type="ECO:0000256" key="2">
    <source>
        <dbReference type="ARBA" id="ARBA00008958"/>
    </source>
</evidence>
<protein>
    <recommendedName>
        <fullName evidence="3 14">Essential MCU regulator, mitochondrial</fullName>
    </recommendedName>
    <alternativeName>
        <fullName evidence="14">Single-pass membrane protein with aspartate-rich tail 1, mitochondrial</fullName>
    </alternativeName>
</protein>
<comment type="similarity">
    <text evidence="2 14">Belongs to the SMDT1/EMRE family.</text>
</comment>
<dbReference type="GO" id="GO:1990246">
    <property type="term" value="C:uniplex complex"/>
    <property type="evidence" value="ECO:0007669"/>
    <property type="project" value="UniProtKB-UniRule"/>
</dbReference>
<evidence type="ECO:0000313" key="15">
    <source>
        <dbReference type="EMBL" id="OWF39375.1"/>
    </source>
</evidence>
<dbReference type="PANTHER" id="PTHR33904">
    <property type="entry name" value="ESSENTIAL MCU REGULATOR, MITOCHONDRIAL"/>
    <property type="match status" value="1"/>
</dbReference>
<evidence type="ECO:0000256" key="3">
    <source>
        <dbReference type="ARBA" id="ARBA00022180"/>
    </source>
</evidence>
<evidence type="ECO:0000256" key="13">
    <source>
        <dbReference type="ARBA" id="ARBA00023136"/>
    </source>
</evidence>
<evidence type="ECO:0000256" key="10">
    <source>
        <dbReference type="ARBA" id="ARBA00022989"/>
    </source>
</evidence>
<dbReference type="GO" id="GO:0036444">
    <property type="term" value="P:calcium import into the mitochondrion"/>
    <property type="evidence" value="ECO:0007669"/>
    <property type="project" value="UniProtKB-UniRule"/>
</dbReference>
<dbReference type="InterPro" id="IPR018782">
    <property type="entry name" value="MCU_reg"/>
</dbReference>
<evidence type="ECO:0000256" key="9">
    <source>
        <dbReference type="ARBA" id="ARBA00022946"/>
    </source>
</evidence>
<dbReference type="AlphaFoldDB" id="A0A210PS98"/>
<gene>
    <name evidence="15" type="ORF">KP79_PYT25188</name>
</gene>
<reference evidence="15 16" key="1">
    <citation type="journal article" date="2017" name="Nat. Ecol. Evol.">
        <title>Scallop genome provides insights into evolution of bilaterian karyotype and development.</title>
        <authorList>
            <person name="Wang S."/>
            <person name="Zhang J."/>
            <person name="Jiao W."/>
            <person name="Li J."/>
            <person name="Xun X."/>
            <person name="Sun Y."/>
            <person name="Guo X."/>
            <person name="Huan P."/>
            <person name="Dong B."/>
            <person name="Zhang L."/>
            <person name="Hu X."/>
            <person name="Sun X."/>
            <person name="Wang J."/>
            <person name="Zhao C."/>
            <person name="Wang Y."/>
            <person name="Wang D."/>
            <person name="Huang X."/>
            <person name="Wang R."/>
            <person name="Lv J."/>
            <person name="Li Y."/>
            <person name="Zhang Z."/>
            <person name="Liu B."/>
            <person name="Lu W."/>
            <person name="Hui Y."/>
            <person name="Liang J."/>
            <person name="Zhou Z."/>
            <person name="Hou R."/>
            <person name="Li X."/>
            <person name="Liu Y."/>
            <person name="Li H."/>
            <person name="Ning X."/>
            <person name="Lin Y."/>
            <person name="Zhao L."/>
            <person name="Xing Q."/>
            <person name="Dou J."/>
            <person name="Li Y."/>
            <person name="Mao J."/>
            <person name="Guo H."/>
            <person name="Dou H."/>
            <person name="Li T."/>
            <person name="Mu C."/>
            <person name="Jiang W."/>
            <person name="Fu Q."/>
            <person name="Fu X."/>
            <person name="Miao Y."/>
            <person name="Liu J."/>
            <person name="Yu Q."/>
            <person name="Li R."/>
            <person name="Liao H."/>
            <person name="Li X."/>
            <person name="Kong Y."/>
            <person name="Jiang Z."/>
            <person name="Chourrout D."/>
            <person name="Li R."/>
            <person name="Bao Z."/>
        </authorList>
    </citation>
    <scope>NUCLEOTIDE SEQUENCE [LARGE SCALE GENOMIC DNA]</scope>
    <source>
        <strain evidence="15 16">PY_sf001</strain>
    </source>
</reference>
<dbReference type="EMBL" id="NEDP02005529">
    <property type="protein sequence ID" value="OWF39375.1"/>
    <property type="molecule type" value="Genomic_DNA"/>
</dbReference>
<evidence type="ECO:0000256" key="8">
    <source>
        <dbReference type="ARBA" id="ARBA00022837"/>
    </source>
</evidence>
<keyword evidence="5 14" id="KW-0109">Calcium transport</keyword>
<comment type="function">
    <text evidence="14">Essential regulatory subunit of the mitochondrial calcium uniporter complex (uniplex), a complex that mediates calcium uptake into mitochondria.</text>
</comment>
<evidence type="ECO:0000313" key="16">
    <source>
        <dbReference type="Proteomes" id="UP000242188"/>
    </source>
</evidence>
<comment type="subcellular location">
    <subcellularLocation>
        <location evidence="1 14">Mitochondrion inner membrane</location>
        <topology evidence="1 14">Single-pass membrane protein</topology>
    </subcellularLocation>
</comment>
<evidence type="ECO:0000256" key="12">
    <source>
        <dbReference type="ARBA" id="ARBA00023128"/>
    </source>
</evidence>
<name>A0A210PS98_MIZYE</name>
<dbReference type="GO" id="GO:0051560">
    <property type="term" value="P:mitochondrial calcium ion homeostasis"/>
    <property type="evidence" value="ECO:0007669"/>
    <property type="project" value="UniProtKB-UniRule"/>
</dbReference>
<proteinExistence type="inferred from homology"/>